<evidence type="ECO:0000256" key="1">
    <source>
        <dbReference type="ARBA" id="ARBA00004496"/>
    </source>
</evidence>
<keyword evidence="6 12" id="KW-0489">Methyltransferase</keyword>
<gene>
    <name evidence="12" type="ORF">GRI41_11435</name>
</gene>
<dbReference type="InterPro" id="IPR000682">
    <property type="entry name" value="PCMT"/>
</dbReference>
<dbReference type="Gene3D" id="3.40.50.150">
    <property type="entry name" value="Vaccinia Virus protein VP39"/>
    <property type="match status" value="1"/>
</dbReference>
<dbReference type="GO" id="GO:0004719">
    <property type="term" value="F:protein-L-isoaspartate (D-aspartate) O-methyltransferase activity"/>
    <property type="evidence" value="ECO:0007669"/>
    <property type="project" value="UniProtKB-EC"/>
</dbReference>
<evidence type="ECO:0000256" key="5">
    <source>
        <dbReference type="ARBA" id="ARBA00022490"/>
    </source>
</evidence>
<dbReference type="PANTHER" id="PTHR11579">
    <property type="entry name" value="PROTEIN-L-ISOASPARTATE O-METHYLTRANSFERASE"/>
    <property type="match status" value="1"/>
</dbReference>
<dbReference type="AlphaFoldDB" id="A0A845A1B0"/>
<comment type="similarity">
    <text evidence="2">Belongs to the methyltransferase superfamily. L-isoaspartyl/D-aspartyl protein methyltransferase family.</text>
</comment>
<evidence type="ECO:0000256" key="9">
    <source>
        <dbReference type="ARBA" id="ARBA00030757"/>
    </source>
</evidence>
<dbReference type="Pfam" id="PF01135">
    <property type="entry name" value="PCMT"/>
    <property type="match status" value="1"/>
</dbReference>
<dbReference type="GO" id="GO:0032259">
    <property type="term" value="P:methylation"/>
    <property type="evidence" value="ECO:0007669"/>
    <property type="project" value="UniProtKB-KW"/>
</dbReference>
<evidence type="ECO:0000256" key="2">
    <source>
        <dbReference type="ARBA" id="ARBA00005369"/>
    </source>
</evidence>
<evidence type="ECO:0000256" key="4">
    <source>
        <dbReference type="ARBA" id="ARBA00013346"/>
    </source>
</evidence>
<dbReference type="EC" id="2.1.1.77" evidence="3"/>
<protein>
    <recommendedName>
        <fullName evidence="4">Protein-L-isoaspartate O-methyltransferase</fullName>
        <ecNumber evidence="3">2.1.1.77</ecNumber>
    </recommendedName>
    <alternativeName>
        <fullName evidence="11">L-isoaspartyl protein carboxyl methyltransferase</fullName>
    </alternativeName>
    <alternativeName>
        <fullName evidence="9">Protein L-isoaspartyl methyltransferase</fullName>
    </alternativeName>
    <alternativeName>
        <fullName evidence="10">Protein-beta-aspartate methyltransferase</fullName>
    </alternativeName>
</protein>
<keyword evidence="5" id="KW-0963">Cytoplasm</keyword>
<accession>A0A845A1B0</accession>
<evidence type="ECO:0000256" key="8">
    <source>
        <dbReference type="ARBA" id="ARBA00022691"/>
    </source>
</evidence>
<keyword evidence="7 12" id="KW-0808">Transferase</keyword>
<evidence type="ECO:0000256" key="3">
    <source>
        <dbReference type="ARBA" id="ARBA00011890"/>
    </source>
</evidence>
<evidence type="ECO:0000256" key="7">
    <source>
        <dbReference type="ARBA" id="ARBA00022679"/>
    </source>
</evidence>
<sequence length="207" mass="21682">MTLTKTKPGSPAGDSAGFAAARRSMIDSQLRTSGVNDEFVLARMLDVPREKHVPASALGTAYIDRSIPLENGRRIAAPLFYGMVLTEARPTAEDSVLVVDAGSGYLPALVKPIVASVDVIDPQEAAAKTSKRKTYSLILVDGAAEAIPATLVKRLAANGRIVTGIATKGVTKLAIGQKTGSDLALLPLAETGIPRLAEFDAPKGWSF</sequence>
<dbReference type="EMBL" id="WTYX01000002">
    <property type="protein sequence ID" value="MXO91439.1"/>
    <property type="molecule type" value="Genomic_DNA"/>
</dbReference>
<dbReference type="GO" id="GO:0005737">
    <property type="term" value="C:cytoplasm"/>
    <property type="evidence" value="ECO:0007669"/>
    <property type="project" value="UniProtKB-SubCell"/>
</dbReference>
<dbReference type="Proteomes" id="UP000442714">
    <property type="component" value="Unassembled WGS sequence"/>
</dbReference>
<dbReference type="SUPFAM" id="SSF53335">
    <property type="entry name" value="S-adenosyl-L-methionine-dependent methyltransferases"/>
    <property type="match status" value="1"/>
</dbReference>
<comment type="subcellular location">
    <subcellularLocation>
        <location evidence="1">Cytoplasm</location>
    </subcellularLocation>
</comment>
<evidence type="ECO:0000256" key="6">
    <source>
        <dbReference type="ARBA" id="ARBA00022603"/>
    </source>
</evidence>
<proteinExistence type="inferred from homology"/>
<keyword evidence="13" id="KW-1185">Reference proteome</keyword>
<organism evidence="12 13">
    <name type="scientific">Pontixanthobacter aquaemixtae</name>
    <dbReference type="NCBI Taxonomy" id="1958940"/>
    <lineage>
        <taxon>Bacteria</taxon>
        <taxon>Pseudomonadati</taxon>
        <taxon>Pseudomonadota</taxon>
        <taxon>Alphaproteobacteria</taxon>
        <taxon>Sphingomonadales</taxon>
        <taxon>Erythrobacteraceae</taxon>
        <taxon>Pontixanthobacter</taxon>
    </lineage>
</organism>
<keyword evidence="8" id="KW-0949">S-adenosyl-L-methionine</keyword>
<dbReference type="PANTHER" id="PTHR11579:SF0">
    <property type="entry name" value="PROTEIN-L-ISOASPARTATE(D-ASPARTATE) O-METHYLTRANSFERASE"/>
    <property type="match status" value="1"/>
</dbReference>
<evidence type="ECO:0000256" key="10">
    <source>
        <dbReference type="ARBA" id="ARBA00031323"/>
    </source>
</evidence>
<evidence type="ECO:0000313" key="13">
    <source>
        <dbReference type="Proteomes" id="UP000442714"/>
    </source>
</evidence>
<reference evidence="12 13" key="1">
    <citation type="submission" date="2019-12" db="EMBL/GenBank/DDBJ databases">
        <title>Genomic-based taxomic classification of the family Erythrobacteraceae.</title>
        <authorList>
            <person name="Xu L."/>
        </authorList>
    </citation>
    <scope>NUCLEOTIDE SEQUENCE [LARGE SCALE GENOMIC DNA]</scope>
    <source>
        <strain evidence="12 13">KCTC 52763</strain>
    </source>
</reference>
<name>A0A845A1B0_9SPHN</name>
<dbReference type="OrthoDB" id="9798496at2"/>
<dbReference type="InterPro" id="IPR029063">
    <property type="entry name" value="SAM-dependent_MTases_sf"/>
</dbReference>
<comment type="caution">
    <text evidence="12">The sequence shown here is derived from an EMBL/GenBank/DDBJ whole genome shotgun (WGS) entry which is preliminary data.</text>
</comment>
<evidence type="ECO:0000313" key="12">
    <source>
        <dbReference type="EMBL" id="MXO91439.1"/>
    </source>
</evidence>
<evidence type="ECO:0000256" key="11">
    <source>
        <dbReference type="ARBA" id="ARBA00031350"/>
    </source>
</evidence>